<dbReference type="PROSITE" id="PS50005">
    <property type="entry name" value="TPR"/>
    <property type="match status" value="1"/>
</dbReference>
<gene>
    <name evidence="2" type="ORF">LWC05_10760</name>
</gene>
<dbReference type="EMBL" id="JAJSOJ010000033">
    <property type="protein sequence ID" value="MCE0744362.1"/>
    <property type="molecule type" value="Genomic_DNA"/>
</dbReference>
<reference evidence="2 3" key="1">
    <citation type="submission" date="2021-12" db="EMBL/GenBank/DDBJ databases">
        <title>Genome sequence of Acetobacter sicerae DmPark20a_162.</title>
        <authorList>
            <person name="Chaston J.M."/>
        </authorList>
    </citation>
    <scope>NUCLEOTIDE SEQUENCE [LARGE SCALE GENOMIC DNA]</scope>
    <source>
        <strain evidence="2 3">DmPark20a_162</strain>
    </source>
</reference>
<dbReference type="PROSITE" id="PS50293">
    <property type="entry name" value="TPR_REGION"/>
    <property type="match status" value="1"/>
</dbReference>
<dbReference type="InterPro" id="IPR002201">
    <property type="entry name" value="Glyco_trans_9"/>
</dbReference>
<dbReference type="Gene3D" id="1.25.40.10">
    <property type="entry name" value="Tetratricopeptide repeat domain"/>
    <property type="match status" value="2"/>
</dbReference>
<dbReference type="SMART" id="SM00028">
    <property type="entry name" value="TPR"/>
    <property type="match status" value="1"/>
</dbReference>
<sequence length="578" mass="65233">MKTTLSTREITKIGNKLKTLSQKNDYKATIEEIKKNIKKHPHWADGYSLLGDIYTSIAHYEESYSAYSKALELDPDNLQWKLSLLLSLLEMGTDVELALNELLHLFIKKSEDEDICIKIASIMVSGKHPKITIAAIKWRAQNHKNGDVLSSILANQLLEAGLISEGCEIYLNLFRSSPHGVLYAPQLGVALIRIGAFQTCADIVESLRKNSPETAALMLNEYGIALAGLNRSREAQVALREYLDSHPESQAAKFNLGQALLKGGEYEEGWKLIEFSPPEFKIQGVNNPWKGDFSINGKTLLLYGEQGFGDMLQFLRYIPYVEKLGANITLSVPENLKRLCQTSFPDIKIIETDLKKIEYDYSCSLLSLPLALSSQIGYEIPSSVPYLYPNQNDIEKFWKILGKTNKLRVGLVWSGENRPRHGLNYKSRSASLKMFSKIIDIENIDFVNLQLGNPKKELLQWNGKNIFDPMNTVSDMEDTAALIFNLDLIISVDTSVAHLAGALGKPVWMITRSDCCWRWLEGREDTPWYPTMRIFRSQPGSLHHAIELVAASLPDFVTTWQQNSLLKGMSHELRHQAL</sequence>
<evidence type="ECO:0000313" key="3">
    <source>
        <dbReference type="Proteomes" id="UP001521074"/>
    </source>
</evidence>
<feature type="repeat" description="TPR" evidence="1">
    <location>
        <begin position="44"/>
        <end position="77"/>
    </location>
</feature>
<protein>
    <recommendedName>
        <fullName evidence="4">Peptide transporter</fullName>
    </recommendedName>
</protein>
<dbReference type="Proteomes" id="UP001521074">
    <property type="component" value="Unassembled WGS sequence"/>
</dbReference>
<dbReference type="Gene3D" id="3.40.50.2000">
    <property type="entry name" value="Glycogen Phosphorylase B"/>
    <property type="match status" value="1"/>
</dbReference>
<evidence type="ECO:0000256" key="1">
    <source>
        <dbReference type="PROSITE-ProRule" id="PRU00339"/>
    </source>
</evidence>
<proteinExistence type="predicted"/>
<name>A0ABS8VTQ1_9PROT</name>
<dbReference type="RefSeq" id="WP_232878110.1">
    <property type="nucleotide sequence ID" value="NZ_JAJSOJ010000033.1"/>
</dbReference>
<dbReference type="InterPro" id="IPR019734">
    <property type="entry name" value="TPR_rpt"/>
</dbReference>
<dbReference type="Pfam" id="PF01075">
    <property type="entry name" value="Glyco_transf_9"/>
    <property type="match status" value="1"/>
</dbReference>
<keyword evidence="1" id="KW-0802">TPR repeat</keyword>
<dbReference type="SUPFAM" id="SSF48452">
    <property type="entry name" value="TPR-like"/>
    <property type="match status" value="1"/>
</dbReference>
<comment type="caution">
    <text evidence="2">The sequence shown here is derived from an EMBL/GenBank/DDBJ whole genome shotgun (WGS) entry which is preliminary data.</text>
</comment>
<dbReference type="SUPFAM" id="SSF53756">
    <property type="entry name" value="UDP-Glycosyltransferase/glycogen phosphorylase"/>
    <property type="match status" value="1"/>
</dbReference>
<accession>A0ABS8VTQ1</accession>
<dbReference type="Pfam" id="PF13432">
    <property type="entry name" value="TPR_16"/>
    <property type="match status" value="1"/>
</dbReference>
<keyword evidence="3" id="KW-1185">Reference proteome</keyword>
<evidence type="ECO:0008006" key="4">
    <source>
        <dbReference type="Google" id="ProtNLM"/>
    </source>
</evidence>
<organism evidence="2 3">
    <name type="scientific">Acetobacter sicerae</name>
    <dbReference type="NCBI Taxonomy" id="85325"/>
    <lineage>
        <taxon>Bacteria</taxon>
        <taxon>Pseudomonadati</taxon>
        <taxon>Pseudomonadota</taxon>
        <taxon>Alphaproteobacteria</taxon>
        <taxon>Acetobacterales</taxon>
        <taxon>Acetobacteraceae</taxon>
        <taxon>Acetobacter</taxon>
    </lineage>
</organism>
<evidence type="ECO:0000313" key="2">
    <source>
        <dbReference type="EMBL" id="MCE0744362.1"/>
    </source>
</evidence>
<dbReference type="InterPro" id="IPR011990">
    <property type="entry name" value="TPR-like_helical_dom_sf"/>
</dbReference>